<dbReference type="OrthoDB" id="4426339at2"/>
<reference evidence="3" key="1">
    <citation type="submission" date="2015-11" db="EMBL/GenBank/DDBJ databases">
        <authorList>
            <person name="Wang J."/>
            <person name="Wang L."/>
            <person name="Wang F."/>
            <person name="Cao G."/>
        </authorList>
    </citation>
    <scope>NUCLEOTIDE SEQUENCE [LARGE SCALE GENOMIC DNA]</scope>
    <source>
        <strain evidence="3">gdw1</strain>
    </source>
</reference>
<dbReference type="AlphaFoldDB" id="A0A1E2SI51"/>
<evidence type="ECO:0000313" key="2">
    <source>
        <dbReference type="EMBL" id="ODA89532.1"/>
    </source>
</evidence>
<accession>A0A1E2SI51</accession>
<comment type="caution">
    <text evidence="2">The sequence shown here is derived from an EMBL/GenBank/DDBJ whole genome shotgun (WGS) entry which is preliminary data.</text>
</comment>
<evidence type="ECO:0000256" key="1">
    <source>
        <dbReference type="SAM" id="MobiDB-lite"/>
    </source>
</evidence>
<evidence type="ECO:0000313" key="3">
    <source>
        <dbReference type="Proteomes" id="UP000094426"/>
    </source>
</evidence>
<gene>
    <name evidence="2" type="ORF">ATY41_05460</name>
</gene>
<feature type="compositionally biased region" description="Low complexity" evidence="1">
    <location>
        <begin position="134"/>
        <end position="156"/>
    </location>
</feature>
<dbReference type="EMBL" id="LNZG01000046">
    <property type="protein sequence ID" value="ODA89532.1"/>
    <property type="molecule type" value="Genomic_DNA"/>
</dbReference>
<feature type="region of interest" description="Disordered" evidence="1">
    <location>
        <begin position="119"/>
        <end position="172"/>
    </location>
</feature>
<sequence>MALALAPRIQRVWRSPNALQFGIDAPVLVLDPFGTVEERMLAALASGVSLGVLEVVARTAGGAPGAAAQLLGLLGPLIVERNAGGVSESGSPPRRPPMVVVDGGRRTAEKLGGMLREGGVAVREAGWPEPPREGPSAGAPLGPAAPVAAPDGVTAPETPIATADHRRDADPA</sequence>
<feature type="region of interest" description="Disordered" evidence="1">
    <location>
        <begin position="84"/>
        <end position="103"/>
    </location>
</feature>
<protein>
    <submittedName>
        <fullName evidence="2">Uncharacterized protein</fullName>
    </submittedName>
</protein>
<dbReference type="Proteomes" id="UP000094426">
    <property type="component" value="Unassembled WGS sequence"/>
</dbReference>
<dbReference type="RefSeq" id="WP_011185814.1">
    <property type="nucleotide sequence ID" value="NZ_LNZG01000046.1"/>
</dbReference>
<proteinExistence type="predicted"/>
<organism evidence="2 3">
    <name type="scientific">Leifsonia xyli subsp. xyli</name>
    <dbReference type="NCBI Taxonomy" id="59736"/>
    <lineage>
        <taxon>Bacteria</taxon>
        <taxon>Bacillati</taxon>
        <taxon>Actinomycetota</taxon>
        <taxon>Actinomycetes</taxon>
        <taxon>Micrococcales</taxon>
        <taxon>Microbacteriaceae</taxon>
        <taxon>Leifsonia</taxon>
    </lineage>
</organism>
<name>A0A1E2SI51_LEIXY</name>
<feature type="compositionally biased region" description="Basic and acidic residues" evidence="1">
    <location>
        <begin position="163"/>
        <end position="172"/>
    </location>
</feature>